<sequence length="97" mass="10904">PGYAVFLASLSKDQNIEQAKKTLIETVEGVVKQPVTEAELKFAKTNLLNQLEKTINDPQKLCVAMSESIALGDWRLFFIERDRIEALTIADIQRVAQ</sequence>
<feature type="non-terminal residue" evidence="1">
    <location>
        <position position="1"/>
    </location>
</feature>
<reference evidence="1" key="1">
    <citation type="submission" date="2021-04" db="EMBL/GenBank/DDBJ databases">
        <title>novel species isolated from subtropical streams in China.</title>
        <authorList>
            <person name="Lu H."/>
        </authorList>
    </citation>
    <scope>NUCLEOTIDE SEQUENCE</scope>
    <source>
        <strain evidence="1">LFS511W</strain>
    </source>
</reference>
<proteinExistence type="predicted"/>
<dbReference type="EMBL" id="JAGSPN010000578">
    <property type="protein sequence ID" value="MBR7784756.1"/>
    <property type="molecule type" value="Genomic_DNA"/>
</dbReference>
<comment type="caution">
    <text evidence="1">The sequence shown here is derived from an EMBL/GenBank/DDBJ whole genome shotgun (WGS) entry which is preliminary data.</text>
</comment>
<keyword evidence="2" id="KW-1185">Reference proteome</keyword>
<gene>
    <name evidence="1" type="ORF">KDM89_21725</name>
</gene>
<dbReference type="Proteomes" id="UP000680067">
    <property type="component" value="Unassembled WGS sequence"/>
</dbReference>
<dbReference type="Gene3D" id="3.30.830.10">
    <property type="entry name" value="Metalloenzyme, LuxS/M16 peptidase-like"/>
    <property type="match status" value="1"/>
</dbReference>
<dbReference type="InterPro" id="IPR011249">
    <property type="entry name" value="Metalloenz_LuxS/M16"/>
</dbReference>
<dbReference type="GO" id="GO:0046872">
    <property type="term" value="F:metal ion binding"/>
    <property type="evidence" value="ECO:0007669"/>
    <property type="project" value="InterPro"/>
</dbReference>
<feature type="non-terminal residue" evidence="1">
    <location>
        <position position="97"/>
    </location>
</feature>
<name>A0A941DVK6_9BURK</name>
<evidence type="ECO:0000313" key="1">
    <source>
        <dbReference type="EMBL" id="MBR7784756.1"/>
    </source>
</evidence>
<evidence type="ECO:0000313" key="2">
    <source>
        <dbReference type="Proteomes" id="UP000680067"/>
    </source>
</evidence>
<accession>A0A941DVK6</accession>
<dbReference type="AlphaFoldDB" id="A0A941DVK6"/>
<protein>
    <submittedName>
        <fullName evidence="1">Insulinase family protein</fullName>
    </submittedName>
</protein>
<dbReference type="SUPFAM" id="SSF63411">
    <property type="entry name" value="LuxS/MPP-like metallohydrolase"/>
    <property type="match status" value="1"/>
</dbReference>
<organism evidence="1 2">
    <name type="scientific">Undibacterium luofuense</name>
    <dbReference type="NCBI Taxonomy" id="2828733"/>
    <lineage>
        <taxon>Bacteria</taxon>
        <taxon>Pseudomonadati</taxon>
        <taxon>Pseudomonadota</taxon>
        <taxon>Betaproteobacteria</taxon>
        <taxon>Burkholderiales</taxon>
        <taxon>Oxalobacteraceae</taxon>
        <taxon>Undibacterium</taxon>
    </lineage>
</organism>